<comment type="caution">
    <text evidence="2">The sequence shown here is derived from an EMBL/GenBank/DDBJ whole genome shotgun (WGS) entry which is preliminary data.</text>
</comment>
<name>A0A7G2IJ97_CITFR</name>
<evidence type="ECO:0000256" key="1">
    <source>
        <dbReference type="SAM" id="MobiDB-lite"/>
    </source>
</evidence>
<proteinExistence type="predicted"/>
<reference evidence="2 3" key="1">
    <citation type="submission" date="2013-10" db="EMBL/GenBank/DDBJ databases">
        <title>Antibiotic resistance diversity of beta-lactamase producers in the General Hospital Vienna.</title>
        <authorList>
            <person name="Barisic I."/>
            <person name="Mitteregger D."/>
            <person name="Hirschl A.M."/>
            <person name="Noehammer C."/>
            <person name="Wiesinger-Mayr H."/>
        </authorList>
    </citation>
    <scope>NUCLEOTIDE SEQUENCE [LARGE SCALE GENOMIC DNA]</scope>
    <source>
        <strain evidence="2 3">ISC11</strain>
    </source>
</reference>
<feature type="region of interest" description="Disordered" evidence="1">
    <location>
        <begin position="1"/>
        <end position="37"/>
    </location>
</feature>
<dbReference type="AlphaFoldDB" id="A0A7G2IJ97"/>
<sequence>MPPGAILLTPRRQKHGERKANDQRTNGKADGHPGGAC</sequence>
<feature type="compositionally biased region" description="Basic and acidic residues" evidence="1">
    <location>
        <begin position="18"/>
        <end position="31"/>
    </location>
</feature>
<evidence type="ECO:0000313" key="2">
    <source>
        <dbReference type="EMBL" id="CDL37030.1"/>
    </source>
</evidence>
<protein>
    <submittedName>
        <fullName evidence="2">Uncharacterized protein</fullName>
    </submittedName>
</protein>
<evidence type="ECO:0000313" key="3">
    <source>
        <dbReference type="Proteomes" id="UP000019194"/>
    </source>
</evidence>
<accession>A0A7G2IJ97</accession>
<dbReference type="Proteomes" id="UP000019194">
    <property type="component" value="Unassembled WGS sequence"/>
</dbReference>
<organism evidence="2 3">
    <name type="scientific">Citrobacter freundii</name>
    <dbReference type="NCBI Taxonomy" id="546"/>
    <lineage>
        <taxon>Bacteria</taxon>
        <taxon>Pseudomonadati</taxon>
        <taxon>Pseudomonadota</taxon>
        <taxon>Gammaproteobacteria</taxon>
        <taxon>Enterobacterales</taxon>
        <taxon>Enterobacteriaceae</taxon>
        <taxon>Citrobacter</taxon>
        <taxon>Citrobacter freundii complex</taxon>
    </lineage>
</organism>
<dbReference type="EMBL" id="CBWP010000021">
    <property type="protein sequence ID" value="CDL37030.1"/>
    <property type="molecule type" value="Genomic_DNA"/>
</dbReference>